<feature type="compositionally biased region" description="Polar residues" evidence="5">
    <location>
        <begin position="1085"/>
        <end position="1098"/>
    </location>
</feature>
<feature type="region of interest" description="Disordered" evidence="5">
    <location>
        <begin position="1079"/>
        <end position="1098"/>
    </location>
</feature>
<protein>
    <submittedName>
        <fullName evidence="8">DBF4-type zinc finger-containing protein 2</fullName>
    </submittedName>
</protein>
<feature type="compositionally biased region" description="Polar residues" evidence="5">
    <location>
        <begin position="492"/>
        <end position="503"/>
    </location>
</feature>
<organism evidence="7 8">
    <name type="scientific">Vicugna pacos</name>
    <name type="common">Alpaca</name>
    <name type="synonym">Lama pacos</name>
    <dbReference type="NCBI Taxonomy" id="30538"/>
    <lineage>
        <taxon>Eukaryota</taxon>
        <taxon>Metazoa</taxon>
        <taxon>Chordata</taxon>
        <taxon>Craniata</taxon>
        <taxon>Vertebrata</taxon>
        <taxon>Euteleostomi</taxon>
        <taxon>Mammalia</taxon>
        <taxon>Eutheria</taxon>
        <taxon>Laurasiatheria</taxon>
        <taxon>Artiodactyla</taxon>
        <taxon>Tylopoda</taxon>
        <taxon>Camelidae</taxon>
        <taxon>Vicugna</taxon>
    </lineage>
</organism>
<feature type="compositionally biased region" description="Basic residues" evidence="5">
    <location>
        <begin position="2504"/>
        <end position="2515"/>
    </location>
</feature>
<name>A0ABM5DBD0_VICPA</name>
<dbReference type="RefSeq" id="XP_072818215.1">
    <property type="nucleotide sequence ID" value="XM_072962114.1"/>
</dbReference>
<sequence>MQNRQGYCSYCRVCYSNLEQHMSSDRHRFLTIQSRQWKGSRTLMERFLQDVLRHHPYRYQKSRSMQKKSLPMNTAAPSEVVPNNDFNPEEMAVDADGVRGEMPAKDSKPVEDMYSRSSKSQEYIQGVSVRPSVIQKVEKGQQQSLEFIQKIGNNMKEFNSVDIGHSTNNRQSVICFSVISNAPVSCLPESSHERPVTTNTTTLLPLGAHFDSVGECDPNKVDKYLKQLDGDSGNLTLSCYPETSSGSCQKPKESNRESLCINSDKLVIQEDVKSQGKTLSTGFEAHEFVGTEGSLKLESLSKLAVNPAINMNKTDIPVDKGIFEDGIPKHHEEFFPNMDCTQEGKHLAFLEQKTSVSSEMKLAGGSLQSVSDHPEEDVPDLWKEEQIDQEDKNYELRSSEMSFDGSSSFYSLTDQSEETANGINLSEEVHADLQYKNNESSVSEISSDCDGSLHLITNQTQVIVKDISAQKAVHIRLVDESYESSDSEMTFDSDASLQSSDDYPQQPDKEANLLKRAHTGLVDMNYGSSSSEISTDSVFSLESVVDQLPVAVTERKLQKVHSGLVDMNYGSSSSEISTNSVFSLESVVDQLPVAVTERKLQKKVHIGLLDMNYGSSSSEISTDSVFSLESVVDQLPVAVTERKLQKFHSGLVDRNYGSSSSEISTDSVFSLESVVDQLPVAVTERKLQKKVHSGLVDMNYGSSSSEISTDSVFSLESVVDQLPVAVTERKLQKKVHIGLVDKNYGSSCSETSFDSDISLQSVVDHPQLAVQERNLVDRLVYLKDKNRKPSSAKAHLDCDVSLETVTDEPQKAIEEINLKEKNDLMDMSYESYGSEMSFHTDAQLVPDQSQVAVKEVNIQEVAVDLENKSVISSLPGLTFGSHASLYRSGNDQPQGALSERNLKELNIDMEVKSYRCSSSEFTFDSNSPLTSVTEYSELDVEEVRKKHINLEDKSFESISSRITLDSDTPLHLGPDQPELADKETVIQKEEYVHLGGKDDEPTTSKISLDSYIPFHPVTNPPEEAVKKLLSFQKEEWVPVENRENKPNGSELSFDYGIFHSVTGHSEDPIKERSLQKEENVHLENKNNVPSVSEGSSKSDTSFQLVANHPDVAIKEINLQKEEHANLAEKGNELSISETSWNSGIRLQSVIYKPEMVVKKLWLQKEKHAQIKAKCAEFSGSETNLDSDIPHCSIIEPQIAVKEINVQKEECVGLENKSNKYSGSDTISDSDVPPRSLTEKPQVTVLKEDHVDPEVESTRPGNFEINLGVNAPLHSVLDQPQLALLKEKHVDLGDKNSGSGGGKVGFNSDHLHSLPGQFRKVIRKTNPWKEDDMGLKNKVNEPNVSKLIHNSDVSLQSVSDQPEVGVKQINLENEGHVYSEDKNSRSSGSEMRLDSEFMVQSTVNHPQITILEQEHTELEDKHNQSCGSEISVDSVDPLQSVPDQLRETVKEKSLCKDQVDMEDKRDKSKHFEIVYDSDVLFQSVAGQTREVVKEINLWKEHVDLEDKVVKPSDSKINFDSDAPLQSVTNEIQEAVTEISLREGQVCLDAKSYEPSDSEIIFVSNAPLQSMVEQPHVLEEQQANLEDKSSDPCGPDINFVSDETFQSVADHIPKSVKEIGLWQEDHVYLEDKKYKLGDFEVSYDSDVHFVAGHSPEAVKEINLQEKNDSGVHLCLEVGQSQVVCKEMNLQKKEHLGMEEKTSEPSDSDIMCDSDVSFQIVINEPQVSVNLVTGDNDCEVISDSDVPFQPVIDSPQMTVQGISCINAESFVLESESCDSCDTELGCVCEASSQSVTHHSKKTFKIVNQKKDYIILEESSCEPYGSEVSFPVDASHQSTTYQSLGPEKKKAKCIDPKDKSCQSNSLKRKFEWEDTCQPLAHQLQKVDKGVSLWKDVENTGLKDKNYESNVSAKGCNESPELVIHQMADKENLLKLKCADLESMSSDPCGSGMNFQCDPSHQSNTDQPQKAVNKTGLLKKVSFDLKETNYNCHSSSVPRVDSIGNLEKAKEVTEDDPDEQVPEGVPQTPASLVGKTWSQIMREGDMNTNALAKEFKGDSFRCYVDDRETRKIKKKKLNKGKKIAWADLEQDTTSIQVVSDCDDGVGGISDTDDFPVALDKPSHFLSTKRHCEQTWRVASRCQAVKVSHGTQTNLSSHPGMKRRMTGQEKDSPGRKHPLLQNDRKTRKNVKIGTAEFPESCSTVLKSLQPNALVYVLSSNIKQKKGEPNNFSKMRHCSRNNWDINIQYRDKQSSYNYYDPLNKRIVIDPSLNIEVPNSDRNNCVEIHFSDLNSHGGDDDTYVQSSASAPFMTVTVGHEVMSHQEASEPSVFLEESEILNSSEVPKESNFQSTLLNCDVTNISPKSVRNQFSESKKKIQRKKVTTNNKPGFPQKGCRPIIPQQKTSIASETQSIWSQTKLSDIIKKYILKYSVFLRHKYWSKNTLIRMHHKKKKSHVSRLKKAKNPAKILPNSVPSAGAEEQSGAPASSSPKQPVQDSPVPAGSTNNGIKRSPRRNQRKPSRPVRVYDLRSLYSQVPYTDRMSTRLSHKFQDNKVN</sequence>
<evidence type="ECO:0000256" key="5">
    <source>
        <dbReference type="SAM" id="MobiDB-lite"/>
    </source>
</evidence>
<feature type="region of interest" description="Disordered" evidence="5">
    <location>
        <begin position="2442"/>
        <end position="2521"/>
    </location>
</feature>
<evidence type="ECO:0000256" key="1">
    <source>
        <dbReference type="ARBA" id="ARBA00022723"/>
    </source>
</evidence>
<dbReference type="InterPro" id="IPR006572">
    <property type="entry name" value="Znf_DBF"/>
</dbReference>
<dbReference type="InterPro" id="IPR038545">
    <property type="entry name" value="Znf_DBF_sf"/>
</dbReference>
<dbReference type="PANTHER" id="PTHR21639">
    <property type="entry name" value="DBF4-TYPE ZINC FINGER-CONTAINING PROTEIN 2"/>
    <property type="match status" value="1"/>
</dbReference>
<keyword evidence="1" id="KW-0479">Metal-binding</keyword>
<evidence type="ECO:0000256" key="4">
    <source>
        <dbReference type="PROSITE-ProRule" id="PRU00600"/>
    </source>
</evidence>
<gene>
    <name evidence="8" type="primary">ZDBF2</name>
</gene>
<evidence type="ECO:0000313" key="8">
    <source>
        <dbReference type="RefSeq" id="XP_072818215.1"/>
    </source>
</evidence>
<evidence type="ECO:0000313" key="7">
    <source>
        <dbReference type="Proteomes" id="UP001652581"/>
    </source>
</evidence>
<feature type="domain" description="DBF4-type" evidence="6">
    <location>
        <begin position="1"/>
        <end position="50"/>
    </location>
</feature>
<evidence type="ECO:0000256" key="3">
    <source>
        <dbReference type="ARBA" id="ARBA00022833"/>
    </source>
</evidence>
<proteinExistence type="predicted"/>
<evidence type="ECO:0000259" key="6">
    <source>
        <dbReference type="PROSITE" id="PS51265"/>
    </source>
</evidence>
<reference evidence="8" key="1">
    <citation type="submission" date="2025-08" db="UniProtKB">
        <authorList>
            <consortium name="RefSeq"/>
        </authorList>
    </citation>
    <scope>IDENTIFICATION</scope>
</reference>
<dbReference type="Gene3D" id="6.10.250.3410">
    <property type="entry name" value="DBF zinc finger"/>
    <property type="match status" value="1"/>
</dbReference>
<feature type="compositionally biased region" description="Polar residues" evidence="5">
    <location>
        <begin position="2478"/>
        <end position="2489"/>
    </location>
</feature>
<keyword evidence="3" id="KW-0862">Zinc</keyword>
<accession>A0ABM5DBD0</accession>
<feature type="region of interest" description="Disordered" evidence="5">
    <location>
        <begin position="484"/>
        <end position="507"/>
    </location>
</feature>
<feature type="compositionally biased region" description="Basic residues" evidence="5">
    <location>
        <begin position="2442"/>
        <end position="2458"/>
    </location>
</feature>
<dbReference type="GeneID" id="102543219"/>
<dbReference type="InterPro" id="IPR038890">
    <property type="entry name" value="ZDBF2"/>
</dbReference>
<dbReference type="PANTHER" id="PTHR21639:SF5">
    <property type="entry name" value="DBF4-TYPE ZINC FINGER-CONTAINING PROTEIN 2"/>
    <property type="match status" value="1"/>
</dbReference>
<dbReference type="Proteomes" id="UP001652581">
    <property type="component" value="Chromosome 5"/>
</dbReference>
<keyword evidence="7" id="KW-1185">Reference proteome</keyword>
<evidence type="ECO:0000256" key="2">
    <source>
        <dbReference type="ARBA" id="ARBA00022771"/>
    </source>
</evidence>
<feature type="region of interest" description="Disordered" evidence="5">
    <location>
        <begin position="62"/>
        <end position="87"/>
    </location>
</feature>
<feature type="region of interest" description="Disordered" evidence="5">
    <location>
        <begin position="1216"/>
        <end position="1236"/>
    </location>
</feature>
<feature type="compositionally biased region" description="Polar residues" evidence="5">
    <location>
        <begin position="1218"/>
        <end position="1228"/>
    </location>
</feature>
<dbReference type="PROSITE" id="PS51265">
    <property type="entry name" value="ZF_DBF4"/>
    <property type="match status" value="1"/>
</dbReference>
<feature type="region of interest" description="Disordered" evidence="5">
    <location>
        <begin position="2143"/>
        <end position="2175"/>
    </location>
</feature>
<dbReference type="Pfam" id="PF07535">
    <property type="entry name" value="zf-DBF"/>
    <property type="match status" value="1"/>
</dbReference>
<keyword evidence="2 4" id="KW-0863">Zinc-finger</keyword>